<dbReference type="Proteomes" id="UP000247416">
    <property type="component" value="Unassembled WGS sequence"/>
</dbReference>
<dbReference type="AlphaFoldDB" id="A0A318TQG1"/>
<evidence type="ECO:0000256" key="1">
    <source>
        <dbReference type="SAM" id="Phobius"/>
    </source>
</evidence>
<comment type="caution">
    <text evidence="2">The sequence shown here is derived from an EMBL/GenBank/DDBJ whole genome shotgun (WGS) entry which is preliminary data.</text>
</comment>
<gene>
    <name evidence="2" type="ORF">BJ095_1084</name>
</gene>
<feature type="transmembrane region" description="Helical" evidence="1">
    <location>
        <begin position="12"/>
        <end position="33"/>
    </location>
</feature>
<dbReference type="EMBL" id="QJTJ01000008">
    <property type="protein sequence ID" value="PYF06583.1"/>
    <property type="molecule type" value="Genomic_DNA"/>
</dbReference>
<keyword evidence="1" id="KW-0812">Transmembrane</keyword>
<accession>A0A318TQG1</accession>
<keyword evidence="1" id="KW-1133">Transmembrane helix</keyword>
<proteinExistence type="predicted"/>
<sequence>MNNKEITYDWKEVTSLIVASTLLTTFIYGFTFFY</sequence>
<keyword evidence="3" id="KW-1185">Reference proteome</keyword>
<protein>
    <submittedName>
        <fullName evidence="2">Uncharacterized protein</fullName>
    </submittedName>
</protein>
<keyword evidence="1" id="KW-0472">Membrane</keyword>
<evidence type="ECO:0000313" key="3">
    <source>
        <dbReference type="Proteomes" id="UP000247416"/>
    </source>
</evidence>
<name>A0A318TQG1_9BACL</name>
<reference evidence="2 3" key="1">
    <citation type="submission" date="2018-06" db="EMBL/GenBank/DDBJ databases">
        <title>Genomic Encyclopedia of Archaeal and Bacterial Type Strains, Phase II (KMG-II): from individual species to whole genera.</title>
        <authorList>
            <person name="Goeker M."/>
        </authorList>
    </citation>
    <scope>NUCLEOTIDE SEQUENCE [LARGE SCALE GENOMIC DNA]</scope>
    <source>
        <strain evidence="2 3">KACC 16626</strain>
    </source>
</reference>
<evidence type="ECO:0000313" key="2">
    <source>
        <dbReference type="EMBL" id="PYF06583.1"/>
    </source>
</evidence>
<organism evidence="2 3">
    <name type="scientific">Ureibacillus chungkukjangi</name>
    <dbReference type="NCBI Taxonomy" id="1202712"/>
    <lineage>
        <taxon>Bacteria</taxon>
        <taxon>Bacillati</taxon>
        <taxon>Bacillota</taxon>
        <taxon>Bacilli</taxon>
        <taxon>Bacillales</taxon>
        <taxon>Caryophanaceae</taxon>
        <taxon>Ureibacillus</taxon>
    </lineage>
</organism>